<keyword evidence="4" id="KW-1185">Reference proteome</keyword>
<comment type="caution">
    <text evidence="3">The sequence shown here is derived from an EMBL/GenBank/DDBJ whole genome shotgun (WGS) entry which is preliminary data.</text>
</comment>
<keyword evidence="2" id="KW-0472">Membrane</keyword>
<evidence type="ECO:0000313" key="3">
    <source>
        <dbReference type="EMBL" id="MBB5917937.1"/>
    </source>
</evidence>
<reference evidence="3 4" key="1">
    <citation type="submission" date="2020-08" db="EMBL/GenBank/DDBJ databases">
        <title>Sequencing the genomes of 1000 actinobacteria strains.</title>
        <authorList>
            <person name="Klenk H.-P."/>
        </authorList>
    </citation>
    <scope>NUCLEOTIDE SEQUENCE [LARGE SCALE GENOMIC DNA]</scope>
    <source>
        <strain evidence="3 4">DSM 43582</strain>
    </source>
</reference>
<feature type="region of interest" description="Disordered" evidence="1">
    <location>
        <begin position="1"/>
        <end position="29"/>
    </location>
</feature>
<evidence type="ECO:0000256" key="1">
    <source>
        <dbReference type="SAM" id="MobiDB-lite"/>
    </source>
</evidence>
<dbReference type="EMBL" id="JACHIT010000002">
    <property type="protein sequence ID" value="MBB5917937.1"/>
    <property type="molecule type" value="Genomic_DNA"/>
</dbReference>
<feature type="region of interest" description="Disordered" evidence="1">
    <location>
        <begin position="72"/>
        <end position="95"/>
    </location>
</feature>
<evidence type="ECO:0000313" key="4">
    <source>
        <dbReference type="Proteomes" id="UP000540412"/>
    </source>
</evidence>
<feature type="transmembrane region" description="Helical" evidence="2">
    <location>
        <begin position="33"/>
        <end position="55"/>
    </location>
</feature>
<gene>
    <name evidence="3" type="ORF">BJY24_006849</name>
</gene>
<dbReference type="Proteomes" id="UP000540412">
    <property type="component" value="Unassembled WGS sequence"/>
</dbReference>
<sequence>MEELTLAIGSPRRPSTDGSPGQDGPATVPTRRVVVTMCAMGLLLISTVTMFAAGYDDQADTDQRVDTVECVTREQPRDGQGRNQPEVVCSIAPSR</sequence>
<evidence type="ECO:0000256" key="2">
    <source>
        <dbReference type="SAM" id="Phobius"/>
    </source>
</evidence>
<organism evidence="3 4">
    <name type="scientific">Nocardia transvalensis</name>
    <dbReference type="NCBI Taxonomy" id="37333"/>
    <lineage>
        <taxon>Bacteria</taxon>
        <taxon>Bacillati</taxon>
        <taxon>Actinomycetota</taxon>
        <taxon>Actinomycetes</taxon>
        <taxon>Mycobacteriales</taxon>
        <taxon>Nocardiaceae</taxon>
        <taxon>Nocardia</taxon>
    </lineage>
</organism>
<proteinExistence type="predicted"/>
<name>A0A7W9PKY3_9NOCA</name>
<protein>
    <submittedName>
        <fullName evidence="3">Uncharacterized protein</fullName>
    </submittedName>
</protein>
<keyword evidence="2" id="KW-0812">Transmembrane</keyword>
<keyword evidence="2" id="KW-1133">Transmembrane helix</keyword>
<dbReference type="RefSeq" id="WP_157185437.1">
    <property type="nucleotide sequence ID" value="NZ_JACHIT010000002.1"/>
</dbReference>
<accession>A0A7W9PKY3</accession>
<dbReference type="AlphaFoldDB" id="A0A7W9PKY3"/>